<organism evidence="5 6">
    <name type="scientific">Ficus carica</name>
    <name type="common">Common fig</name>
    <dbReference type="NCBI Taxonomy" id="3494"/>
    <lineage>
        <taxon>Eukaryota</taxon>
        <taxon>Viridiplantae</taxon>
        <taxon>Streptophyta</taxon>
        <taxon>Embryophyta</taxon>
        <taxon>Tracheophyta</taxon>
        <taxon>Spermatophyta</taxon>
        <taxon>Magnoliopsida</taxon>
        <taxon>eudicotyledons</taxon>
        <taxon>Gunneridae</taxon>
        <taxon>Pentapetalae</taxon>
        <taxon>rosids</taxon>
        <taxon>fabids</taxon>
        <taxon>Rosales</taxon>
        <taxon>Moraceae</taxon>
        <taxon>Ficeae</taxon>
        <taxon>Ficus</taxon>
    </lineage>
</organism>
<dbReference type="SUPFAM" id="SSF53474">
    <property type="entry name" value="alpha/beta-Hydrolases"/>
    <property type="match status" value="1"/>
</dbReference>
<dbReference type="GO" id="GO:0019915">
    <property type="term" value="P:lipid storage"/>
    <property type="evidence" value="ECO:0007669"/>
    <property type="project" value="InterPro"/>
</dbReference>
<proteinExistence type="inferred from homology"/>
<evidence type="ECO:0000256" key="3">
    <source>
        <dbReference type="ARBA" id="ARBA00022677"/>
    </source>
</evidence>
<comment type="similarity">
    <text evidence="2">Belongs to the AB hydrolase superfamily. LDAH family.</text>
</comment>
<evidence type="ECO:0000256" key="1">
    <source>
        <dbReference type="ARBA" id="ARBA00004502"/>
    </source>
</evidence>
<comment type="subcellular location">
    <subcellularLocation>
        <location evidence="1">Lipid droplet</location>
    </subcellularLocation>
</comment>
<dbReference type="GO" id="GO:0005811">
    <property type="term" value="C:lipid droplet"/>
    <property type="evidence" value="ECO:0007669"/>
    <property type="project" value="UniProtKB-SubCell"/>
</dbReference>
<name>A0AA88D0U4_FICCA</name>
<dbReference type="InterPro" id="IPR029058">
    <property type="entry name" value="AB_hydrolase_fold"/>
</dbReference>
<dbReference type="InterPro" id="IPR019363">
    <property type="entry name" value="LDAH"/>
</dbReference>
<reference evidence="5" key="1">
    <citation type="submission" date="2023-07" db="EMBL/GenBank/DDBJ databases">
        <title>draft genome sequence of fig (Ficus carica).</title>
        <authorList>
            <person name="Takahashi T."/>
            <person name="Nishimura K."/>
        </authorList>
    </citation>
    <scope>NUCLEOTIDE SEQUENCE</scope>
</reference>
<keyword evidence="4" id="KW-0378">Hydrolase</keyword>
<gene>
    <name evidence="5" type="ORF">TIFTF001_008748</name>
</gene>
<evidence type="ECO:0000256" key="2">
    <source>
        <dbReference type="ARBA" id="ARBA00008300"/>
    </source>
</evidence>
<sequence length="296" mass="33039">MGEEFLQSRTKRHANFRLCNVTGFTTELLEICADEPAFHVLFIPGNPGVVTFYIDFVESLYELLGGHGSVTAVVGYISHTMQNWEQGMVFTLQEQIDHKVVFIEQELTNNKVPIILVGHSIGAYASIEILKRIPKKVFYCIGLYPFLAVNPESRDQFIIDKISRSSTISVALSALVGLSGLLPNSVKRFVVSKVIGKKYSNNAVETVCSHLAQLAETPDWAFMREKQDKIAFLFGEDDHWGPFQMCEEISRQVPGIVVSIEREGHGHCFCGSTDGSTWVARHVTALINKQLSRSSL</sequence>
<dbReference type="Gene3D" id="3.40.50.1820">
    <property type="entry name" value="alpha/beta hydrolase"/>
    <property type="match status" value="1"/>
</dbReference>
<dbReference type="AlphaFoldDB" id="A0AA88D0U4"/>
<dbReference type="PANTHER" id="PTHR13390">
    <property type="entry name" value="LIPASE"/>
    <property type="match status" value="1"/>
</dbReference>
<evidence type="ECO:0000313" key="5">
    <source>
        <dbReference type="EMBL" id="GMN39520.1"/>
    </source>
</evidence>
<evidence type="ECO:0008006" key="7">
    <source>
        <dbReference type="Google" id="ProtNLM"/>
    </source>
</evidence>
<dbReference type="Pfam" id="PF10230">
    <property type="entry name" value="LIDHydrolase"/>
    <property type="match status" value="1"/>
</dbReference>
<dbReference type="GO" id="GO:0016298">
    <property type="term" value="F:lipase activity"/>
    <property type="evidence" value="ECO:0007669"/>
    <property type="project" value="InterPro"/>
</dbReference>
<dbReference type="Proteomes" id="UP001187192">
    <property type="component" value="Unassembled WGS sequence"/>
</dbReference>
<keyword evidence="3" id="KW-0551">Lipid droplet</keyword>
<evidence type="ECO:0000313" key="6">
    <source>
        <dbReference type="Proteomes" id="UP001187192"/>
    </source>
</evidence>
<accession>A0AA88D0U4</accession>
<dbReference type="EMBL" id="BTGU01000009">
    <property type="protein sequence ID" value="GMN39520.1"/>
    <property type="molecule type" value="Genomic_DNA"/>
</dbReference>
<keyword evidence="6" id="KW-1185">Reference proteome</keyword>
<protein>
    <recommendedName>
        <fullName evidence="7">Lipid droplet-associated hydrolase</fullName>
    </recommendedName>
</protein>
<dbReference type="PANTHER" id="PTHR13390:SF0">
    <property type="entry name" value="LIPID DROPLET-ASSOCIATED HYDROLASE"/>
    <property type="match status" value="1"/>
</dbReference>
<evidence type="ECO:0000256" key="4">
    <source>
        <dbReference type="ARBA" id="ARBA00022801"/>
    </source>
</evidence>
<comment type="caution">
    <text evidence="5">The sequence shown here is derived from an EMBL/GenBank/DDBJ whole genome shotgun (WGS) entry which is preliminary data.</text>
</comment>